<name>A0A8J8FFE7_9BACT</name>
<keyword evidence="3" id="KW-1185">Reference proteome</keyword>
<proteinExistence type="predicted"/>
<feature type="signal peptide" evidence="1">
    <location>
        <begin position="1"/>
        <end position="20"/>
    </location>
</feature>
<evidence type="ECO:0000313" key="2">
    <source>
        <dbReference type="EMBL" id="NNV54916.1"/>
    </source>
</evidence>
<dbReference type="EMBL" id="WHPF01000003">
    <property type="protein sequence ID" value="NNV54916.1"/>
    <property type="molecule type" value="Genomic_DNA"/>
</dbReference>
<feature type="chain" id="PRO_5035280431" description="Capsule assembly protein Wzi" evidence="1">
    <location>
        <begin position="21"/>
        <end position="534"/>
    </location>
</feature>
<evidence type="ECO:0000256" key="1">
    <source>
        <dbReference type="SAM" id="SignalP"/>
    </source>
</evidence>
<comment type="caution">
    <text evidence="2">The sequence shown here is derived from an EMBL/GenBank/DDBJ whole genome shotgun (WGS) entry which is preliminary data.</text>
</comment>
<dbReference type="RefSeq" id="WP_171606830.1">
    <property type="nucleotide sequence ID" value="NZ_WHPF01000003.1"/>
</dbReference>
<dbReference type="Proteomes" id="UP000598971">
    <property type="component" value="Unassembled WGS sequence"/>
</dbReference>
<organism evidence="2 3">
    <name type="scientific">Limnovirga soli</name>
    <dbReference type="NCBI Taxonomy" id="2656915"/>
    <lineage>
        <taxon>Bacteria</taxon>
        <taxon>Pseudomonadati</taxon>
        <taxon>Bacteroidota</taxon>
        <taxon>Chitinophagia</taxon>
        <taxon>Chitinophagales</taxon>
        <taxon>Chitinophagaceae</taxon>
        <taxon>Limnovirga</taxon>
    </lineage>
</organism>
<protein>
    <recommendedName>
        <fullName evidence="4">Capsule assembly protein Wzi</fullName>
    </recommendedName>
</protein>
<dbReference type="AlphaFoldDB" id="A0A8J8FFE7"/>
<accession>A0A8J8FFE7</accession>
<keyword evidence="1" id="KW-0732">Signal</keyword>
<gene>
    <name evidence="2" type="ORF">GD597_05545</name>
</gene>
<reference evidence="2" key="1">
    <citation type="submission" date="2019-10" db="EMBL/GenBank/DDBJ databases">
        <title>Draft genome sequence of Panacibacter sp. KCS-6.</title>
        <authorList>
            <person name="Yim K.J."/>
        </authorList>
    </citation>
    <scope>NUCLEOTIDE SEQUENCE</scope>
    <source>
        <strain evidence="2">KCS-6</strain>
    </source>
</reference>
<sequence>MKQKIWLIWLLTAFVCKANAQQIPLDMLVQSRLNELEMRADTNLFSGFRSINWLEVKPYLQHLKTDITDSVFDISHTTGNSWLRQITNNNWLQLNGSKTKLSVDPYVLANAGIENDYNKPLYKMAVGIRVQGIYEDKLSYNISYAYNSMRLPLYVNNNIAGNGLYIPGMGKATPGANGIYSVGRFNGNLTYLAGKHVVLSSGYGKNFIGDGYRSLLLSDNASDNPYIRLQARLWKVTYNVLYNRYQNPRFQIDGATQGKYSVMHYLGINISKRLQIGMFDNVIWYAKDTNVHRGVDFQYLNPLIFLRPLEFEIGSPDNAFLGLTFKYRLLQNSYCYAQLGLDDINIAESFKNNTQHLNNKYGIQLGMFNSNFLQVKNLSYRLEWNAVRPYMYDYRSNKIGLNYTHNNQSLANPFNANFHEFISMLQYHNNRWYGYLQNLLTIRGENPGLLYNNGEDLWGGEDNVPLLGSKTLQGNRHTYFFNQLSVGYLLNPRNRLCLQADMVYRKHTAPGIATKDAFINIGITTRLFNYNNDF</sequence>
<evidence type="ECO:0008006" key="4">
    <source>
        <dbReference type="Google" id="ProtNLM"/>
    </source>
</evidence>
<evidence type="ECO:0000313" key="3">
    <source>
        <dbReference type="Proteomes" id="UP000598971"/>
    </source>
</evidence>